<proteinExistence type="predicted"/>
<dbReference type="AlphaFoldDB" id="A0A9N9PDI1"/>
<feature type="non-terminal residue" evidence="1">
    <location>
        <position position="118"/>
    </location>
</feature>
<keyword evidence="2" id="KW-1185">Reference proteome</keyword>
<feature type="non-terminal residue" evidence="1">
    <location>
        <position position="1"/>
    </location>
</feature>
<dbReference type="Proteomes" id="UP000789405">
    <property type="component" value="Unassembled WGS sequence"/>
</dbReference>
<dbReference type="EMBL" id="CAJVPY010045877">
    <property type="protein sequence ID" value="CAG8810072.1"/>
    <property type="molecule type" value="Genomic_DNA"/>
</dbReference>
<protein>
    <submittedName>
        <fullName evidence="1">27277_t:CDS:1</fullName>
    </submittedName>
</protein>
<name>A0A9N9PDI1_9GLOM</name>
<comment type="caution">
    <text evidence="1">The sequence shown here is derived from an EMBL/GenBank/DDBJ whole genome shotgun (WGS) entry which is preliminary data.</text>
</comment>
<gene>
    <name evidence="1" type="ORF">DERYTH_LOCUS25223</name>
</gene>
<sequence length="118" mass="13766">RWYIDEKQIELESETRKHPFIIRLGSMKTSISIEQTFPDLSFQLPDISFSDIHNKVNHHKAYITVNRLLKKAIQIGLDSSNYAIQKLENFMNGFINNSGFNDEKNSIMVKNPLVNLKR</sequence>
<evidence type="ECO:0000313" key="1">
    <source>
        <dbReference type="EMBL" id="CAG8810072.1"/>
    </source>
</evidence>
<evidence type="ECO:0000313" key="2">
    <source>
        <dbReference type="Proteomes" id="UP000789405"/>
    </source>
</evidence>
<organism evidence="1 2">
    <name type="scientific">Dentiscutata erythropus</name>
    <dbReference type="NCBI Taxonomy" id="1348616"/>
    <lineage>
        <taxon>Eukaryota</taxon>
        <taxon>Fungi</taxon>
        <taxon>Fungi incertae sedis</taxon>
        <taxon>Mucoromycota</taxon>
        <taxon>Glomeromycotina</taxon>
        <taxon>Glomeromycetes</taxon>
        <taxon>Diversisporales</taxon>
        <taxon>Gigasporaceae</taxon>
        <taxon>Dentiscutata</taxon>
    </lineage>
</organism>
<dbReference type="OrthoDB" id="2410524at2759"/>
<reference evidence="1" key="1">
    <citation type="submission" date="2021-06" db="EMBL/GenBank/DDBJ databases">
        <authorList>
            <person name="Kallberg Y."/>
            <person name="Tangrot J."/>
            <person name="Rosling A."/>
        </authorList>
    </citation>
    <scope>NUCLEOTIDE SEQUENCE</scope>
    <source>
        <strain evidence="1">MA453B</strain>
    </source>
</reference>
<accession>A0A9N9PDI1</accession>